<evidence type="ECO:0000259" key="1">
    <source>
        <dbReference type="Pfam" id="PF14914"/>
    </source>
</evidence>
<proteinExistence type="predicted"/>
<feature type="non-terminal residue" evidence="2">
    <location>
        <position position="113"/>
    </location>
</feature>
<accession>G5BA90</accession>
<dbReference type="EMBL" id="JH169220">
    <property type="protein sequence ID" value="EHB06201.1"/>
    <property type="molecule type" value="Genomic_DNA"/>
</dbReference>
<sequence>PTHITSPVLPSLGVRLETQLNHLLHPLIPDDNLRRLIAQVISILKMDCAEAPMPPACPKLISKSCRLLMLLIEQREATVSQAQWEQQQLYSDPMVMEGTEAHGKQKGQQTPQM</sequence>
<dbReference type="STRING" id="10181.G5BA90"/>
<reference evidence="2 3" key="1">
    <citation type="journal article" date="2011" name="Nature">
        <title>Genome sequencing reveals insights into physiology and longevity of the naked mole rat.</title>
        <authorList>
            <person name="Kim E.B."/>
            <person name="Fang X."/>
            <person name="Fushan A.A."/>
            <person name="Huang Z."/>
            <person name="Lobanov A.V."/>
            <person name="Han L."/>
            <person name="Marino S.M."/>
            <person name="Sun X."/>
            <person name="Turanov A.A."/>
            <person name="Yang P."/>
            <person name="Yim S.H."/>
            <person name="Zhao X."/>
            <person name="Kasaikina M.V."/>
            <person name="Stoletzki N."/>
            <person name="Peng C."/>
            <person name="Polak P."/>
            <person name="Xiong Z."/>
            <person name="Kiezun A."/>
            <person name="Zhu Y."/>
            <person name="Chen Y."/>
            <person name="Kryukov G.V."/>
            <person name="Zhang Q."/>
            <person name="Peshkin L."/>
            <person name="Yang L."/>
            <person name="Bronson R.T."/>
            <person name="Buffenstein R."/>
            <person name="Wang B."/>
            <person name="Han C."/>
            <person name="Li Q."/>
            <person name="Chen L."/>
            <person name="Zhao W."/>
            <person name="Sunyaev S.R."/>
            <person name="Park T.J."/>
            <person name="Zhang G."/>
            <person name="Wang J."/>
            <person name="Gladyshev V.N."/>
        </authorList>
    </citation>
    <scope>NUCLEOTIDE SEQUENCE [LARGE SCALE GENOMIC DNA]</scope>
</reference>
<gene>
    <name evidence="2" type="ORF">GW7_02712</name>
</gene>
<protein>
    <submittedName>
        <fullName evidence="2">Leucine-rich repeat-containing protein 37A</fullName>
    </submittedName>
</protein>
<evidence type="ECO:0000313" key="3">
    <source>
        <dbReference type="Proteomes" id="UP000006813"/>
    </source>
</evidence>
<dbReference type="InterPro" id="IPR015753">
    <property type="entry name" value="LRRC37"/>
</dbReference>
<dbReference type="PANTHER" id="PTHR23045">
    <property type="entry name" value="LEUCINE-RICH REPEAT-CONTAINING PROTEIN 37A"/>
    <property type="match status" value="1"/>
</dbReference>
<dbReference type="AlphaFoldDB" id="G5BA90"/>
<organism evidence="2 3">
    <name type="scientific">Heterocephalus glaber</name>
    <name type="common">Naked mole rat</name>
    <dbReference type="NCBI Taxonomy" id="10181"/>
    <lineage>
        <taxon>Eukaryota</taxon>
        <taxon>Metazoa</taxon>
        <taxon>Chordata</taxon>
        <taxon>Craniata</taxon>
        <taxon>Vertebrata</taxon>
        <taxon>Euteleostomi</taxon>
        <taxon>Mammalia</taxon>
        <taxon>Eutheria</taxon>
        <taxon>Euarchontoglires</taxon>
        <taxon>Glires</taxon>
        <taxon>Rodentia</taxon>
        <taxon>Hystricomorpha</taxon>
        <taxon>Bathyergidae</taxon>
        <taxon>Heterocephalus</taxon>
    </lineage>
</organism>
<dbReference type="InterPro" id="IPR029423">
    <property type="entry name" value="LRRC37AB_C"/>
</dbReference>
<dbReference type="PANTHER" id="PTHR23045:SF9">
    <property type="entry name" value="LEUCINE RICH REPEAT CONTAINING 37A-RELATED"/>
    <property type="match status" value="1"/>
</dbReference>
<dbReference type="InParanoid" id="G5BA90"/>
<dbReference type="Pfam" id="PF14914">
    <property type="entry name" value="LRRC37AB_C"/>
    <property type="match status" value="1"/>
</dbReference>
<feature type="domain" description="LRRC37A/B like protein 1 C-terminal" evidence="1">
    <location>
        <begin position="15"/>
        <end position="110"/>
    </location>
</feature>
<evidence type="ECO:0000313" key="2">
    <source>
        <dbReference type="EMBL" id="EHB06201.1"/>
    </source>
</evidence>
<dbReference type="Proteomes" id="UP000006813">
    <property type="component" value="Unassembled WGS sequence"/>
</dbReference>
<name>G5BA90_HETGA</name>
<feature type="non-terminal residue" evidence="2">
    <location>
        <position position="1"/>
    </location>
</feature>